<proteinExistence type="predicted"/>
<sequence length="55" mass="6059">MKDSIFLLVKVVIKTTHASIHDAIAELQTKTKLSVSSTPKVTVLETKIIPLNTKK</sequence>
<evidence type="ECO:0000313" key="2">
    <source>
        <dbReference type="Proteomes" id="UP001247620"/>
    </source>
</evidence>
<accession>A0ABU1T7R1</accession>
<comment type="caution">
    <text evidence="1">The sequence shown here is derived from an EMBL/GenBank/DDBJ whole genome shotgun (WGS) entry which is preliminary data.</text>
</comment>
<name>A0ABU1T7R1_9SPHI</name>
<organism evidence="1 2">
    <name type="scientific">Mucilaginibacter pocheonensis</name>
    <dbReference type="NCBI Taxonomy" id="398050"/>
    <lineage>
        <taxon>Bacteria</taxon>
        <taxon>Pseudomonadati</taxon>
        <taxon>Bacteroidota</taxon>
        <taxon>Sphingobacteriia</taxon>
        <taxon>Sphingobacteriales</taxon>
        <taxon>Sphingobacteriaceae</taxon>
        <taxon>Mucilaginibacter</taxon>
    </lineage>
</organism>
<dbReference type="EMBL" id="JAVDUU010000001">
    <property type="protein sequence ID" value="MDR6941393.1"/>
    <property type="molecule type" value="Genomic_DNA"/>
</dbReference>
<gene>
    <name evidence="1" type="ORF">J2W55_001221</name>
</gene>
<evidence type="ECO:0000313" key="1">
    <source>
        <dbReference type="EMBL" id="MDR6941393.1"/>
    </source>
</evidence>
<protein>
    <submittedName>
        <fullName evidence="1">Uncharacterized protein</fullName>
    </submittedName>
</protein>
<keyword evidence="2" id="KW-1185">Reference proteome</keyword>
<dbReference type="RefSeq" id="WP_310093090.1">
    <property type="nucleotide sequence ID" value="NZ_JAVDUU010000001.1"/>
</dbReference>
<dbReference type="Proteomes" id="UP001247620">
    <property type="component" value="Unassembled WGS sequence"/>
</dbReference>
<reference evidence="1 2" key="1">
    <citation type="submission" date="2023-07" db="EMBL/GenBank/DDBJ databases">
        <title>Sorghum-associated microbial communities from plants grown in Nebraska, USA.</title>
        <authorList>
            <person name="Schachtman D."/>
        </authorList>
    </citation>
    <scope>NUCLEOTIDE SEQUENCE [LARGE SCALE GENOMIC DNA]</scope>
    <source>
        <strain evidence="1 2">3262</strain>
    </source>
</reference>